<dbReference type="EMBL" id="SNVJ01000004">
    <property type="protein sequence ID" value="MXP63057.1"/>
    <property type="molecule type" value="Genomic_DNA"/>
</dbReference>
<gene>
    <name evidence="7" type="ORF">E0493_06780</name>
</gene>
<feature type="transmembrane region" description="Helical" evidence="5">
    <location>
        <begin position="48"/>
        <end position="66"/>
    </location>
</feature>
<protein>
    <recommendedName>
        <fullName evidence="6">Integral membrane bound transporter domain-containing protein</fullName>
    </recommendedName>
</protein>
<reference evidence="7 8" key="1">
    <citation type="submission" date="2019-03" db="EMBL/GenBank/DDBJ databases">
        <title>Roseomonas sp. a novel Roseomonas species isolated from Sea whip Gorgonian.</title>
        <authorList>
            <person name="Li F."/>
            <person name="Pan X."/>
            <person name="Huang S."/>
            <person name="Li Z."/>
            <person name="Meng B."/>
        </authorList>
    </citation>
    <scope>NUCLEOTIDE SEQUENCE [LARGE SCALE GENOMIC DNA]</scope>
    <source>
        <strain evidence="7 8">M0104</strain>
    </source>
</reference>
<feature type="domain" description="Integral membrane bound transporter" evidence="6">
    <location>
        <begin position="34"/>
        <end position="154"/>
    </location>
</feature>
<evidence type="ECO:0000256" key="2">
    <source>
        <dbReference type="ARBA" id="ARBA00022692"/>
    </source>
</evidence>
<keyword evidence="4 5" id="KW-0472">Membrane</keyword>
<feature type="transmembrane region" description="Helical" evidence="5">
    <location>
        <begin position="139"/>
        <end position="161"/>
    </location>
</feature>
<feature type="transmembrane region" description="Helical" evidence="5">
    <location>
        <begin position="72"/>
        <end position="91"/>
    </location>
</feature>
<evidence type="ECO:0000256" key="3">
    <source>
        <dbReference type="ARBA" id="ARBA00022989"/>
    </source>
</evidence>
<dbReference type="GO" id="GO:0016020">
    <property type="term" value="C:membrane"/>
    <property type="evidence" value="ECO:0007669"/>
    <property type="project" value="UniProtKB-SubCell"/>
</dbReference>
<keyword evidence="3 5" id="KW-1133">Transmembrane helix</keyword>
<dbReference type="Pfam" id="PF13515">
    <property type="entry name" value="FUSC_2"/>
    <property type="match status" value="1"/>
</dbReference>
<proteinExistence type="predicted"/>
<dbReference type="Proteomes" id="UP000460715">
    <property type="component" value="Unassembled WGS sequence"/>
</dbReference>
<sequence>MAPFSLDVLRKPTRSDLWAASRFTLQTVAAVLVSYGLAKALGLPDASWAVFSALFVIQGSIGGTVTAAADRVLGACLGASLALACIFAIGLGEWRTVASLVAGISVMGIVAGIWPRFSYGLVPVAILVLAPGIEVVEDALLKVIAIALGSGAGALSSLLVLPQRAHLAAQRQLGHAVADCGALLSACMTKMLTRDAPDLSAAHARISDALAQAGKMARQSHPWLRRGSPPHRPAEILRQVERLWYTLAMVDRLSGQPLSERAGAFLAEPVHDAAREAECFLRETGKALARMQPPPSSEQFHACIHAITDAMDRLHAEGGLTRPEAERTFGLSFAWEQVSHGVDELLALLPERA</sequence>
<evidence type="ECO:0000256" key="1">
    <source>
        <dbReference type="ARBA" id="ARBA00004141"/>
    </source>
</evidence>
<dbReference type="AlphaFoldDB" id="A0A845BCJ0"/>
<evidence type="ECO:0000313" key="8">
    <source>
        <dbReference type="Proteomes" id="UP000460715"/>
    </source>
</evidence>
<dbReference type="InterPro" id="IPR049453">
    <property type="entry name" value="Memb_transporter_dom"/>
</dbReference>
<evidence type="ECO:0000259" key="6">
    <source>
        <dbReference type="Pfam" id="PF13515"/>
    </source>
</evidence>
<name>A0A845BCJ0_9PROT</name>
<keyword evidence="2 5" id="KW-0812">Transmembrane</keyword>
<feature type="transmembrane region" description="Helical" evidence="5">
    <location>
        <begin position="20"/>
        <end position="41"/>
    </location>
</feature>
<accession>A0A845BCJ0</accession>
<comment type="subcellular location">
    <subcellularLocation>
        <location evidence="1">Membrane</location>
        <topology evidence="1">Multi-pass membrane protein</topology>
    </subcellularLocation>
</comment>
<evidence type="ECO:0000256" key="4">
    <source>
        <dbReference type="ARBA" id="ARBA00023136"/>
    </source>
</evidence>
<evidence type="ECO:0000313" key="7">
    <source>
        <dbReference type="EMBL" id="MXP63057.1"/>
    </source>
</evidence>
<organism evidence="7 8">
    <name type="scientific">Teichococcus coralli</name>
    <dbReference type="NCBI Taxonomy" id="2545983"/>
    <lineage>
        <taxon>Bacteria</taxon>
        <taxon>Pseudomonadati</taxon>
        <taxon>Pseudomonadota</taxon>
        <taxon>Alphaproteobacteria</taxon>
        <taxon>Acetobacterales</taxon>
        <taxon>Roseomonadaceae</taxon>
        <taxon>Roseomonas</taxon>
    </lineage>
</organism>
<evidence type="ECO:0000256" key="5">
    <source>
        <dbReference type="SAM" id="Phobius"/>
    </source>
</evidence>
<comment type="caution">
    <text evidence="7">The sequence shown here is derived from an EMBL/GenBank/DDBJ whole genome shotgun (WGS) entry which is preliminary data.</text>
</comment>
<feature type="transmembrane region" description="Helical" evidence="5">
    <location>
        <begin position="98"/>
        <end position="119"/>
    </location>
</feature>
<keyword evidence="8" id="KW-1185">Reference proteome</keyword>